<sequence>MHETLRHFNIDRKRIREWNGKYESLLQQNFGKSNLRRKLSNGAPVFSEELDDALASEVLDALLVRGCSQKRLCV</sequence>
<reference evidence="1" key="1">
    <citation type="submission" date="2020-05" db="EMBL/GenBank/DDBJ databases">
        <title>Large-scale comparative analyses of tick genomes elucidate their genetic diversity and vector capacities.</title>
        <authorList>
            <person name="Jia N."/>
            <person name="Wang J."/>
            <person name="Shi W."/>
            <person name="Du L."/>
            <person name="Sun Y."/>
            <person name="Zhan W."/>
            <person name="Jiang J."/>
            <person name="Wang Q."/>
            <person name="Zhang B."/>
            <person name="Ji P."/>
            <person name="Sakyi L.B."/>
            <person name="Cui X."/>
            <person name="Yuan T."/>
            <person name="Jiang B."/>
            <person name="Yang W."/>
            <person name="Lam T.T.-Y."/>
            <person name="Chang Q."/>
            <person name="Ding S."/>
            <person name="Wang X."/>
            <person name="Zhu J."/>
            <person name="Ruan X."/>
            <person name="Zhao L."/>
            <person name="Wei J."/>
            <person name="Que T."/>
            <person name="Du C."/>
            <person name="Cheng J."/>
            <person name="Dai P."/>
            <person name="Han X."/>
            <person name="Huang E."/>
            <person name="Gao Y."/>
            <person name="Liu J."/>
            <person name="Shao H."/>
            <person name="Ye R."/>
            <person name="Li L."/>
            <person name="Wei W."/>
            <person name="Wang X."/>
            <person name="Wang C."/>
            <person name="Yang T."/>
            <person name="Huo Q."/>
            <person name="Li W."/>
            <person name="Guo W."/>
            <person name="Chen H."/>
            <person name="Zhou L."/>
            <person name="Ni X."/>
            <person name="Tian J."/>
            <person name="Zhou Y."/>
            <person name="Sheng Y."/>
            <person name="Liu T."/>
            <person name="Pan Y."/>
            <person name="Xia L."/>
            <person name="Li J."/>
            <person name="Zhao F."/>
            <person name="Cao W."/>
        </authorList>
    </citation>
    <scope>NUCLEOTIDE SEQUENCE</scope>
    <source>
        <strain evidence="1">Hyas-2018</strain>
    </source>
</reference>
<gene>
    <name evidence="1" type="ORF">HPB50_016327</name>
</gene>
<evidence type="ECO:0000313" key="1">
    <source>
        <dbReference type="EMBL" id="KAH6924374.1"/>
    </source>
</evidence>
<organism evidence="1 2">
    <name type="scientific">Hyalomma asiaticum</name>
    <name type="common">Tick</name>
    <dbReference type="NCBI Taxonomy" id="266040"/>
    <lineage>
        <taxon>Eukaryota</taxon>
        <taxon>Metazoa</taxon>
        <taxon>Ecdysozoa</taxon>
        <taxon>Arthropoda</taxon>
        <taxon>Chelicerata</taxon>
        <taxon>Arachnida</taxon>
        <taxon>Acari</taxon>
        <taxon>Parasitiformes</taxon>
        <taxon>Ixodida</taxon>
        <taxon>Ixodoidea</taxon>
        <taxon>Ixodidae</taxon>
        <taxon>Hyalomminae</taxon>
        <taxon>Hyalomma</taxon>
    </lineage>
</organism>
<dbReference type="Proteomes" id="UP000821845">
    <property type="component" value="Chromosome 8"/>
</dbReference>
<dbReference type="EMBL" id="CM023488">
    <property type="protein sequence ID" value="KAH6924374.1"/>
    <property type="molecule type" value="Genomic_DNA"/>
</dbReference>
<proteinExistence type="predicted"/>
<accession>A0ACB7RR89</accession>
<keyword evidence="2" id="KW-1185">Reference proteome</keyword>
<protein>
    <submittedName>
        <fullName evidence="1">Uncharacterized protein</fullName>
    </submittedName>
</protein>
<comment type="caution">
    <text evidence="1">The sequence shown here is derived from an EMBL/GenBank/DDBJ whole genome shotgun (WGS) entry which is preliminary data.</text>
</comment>
<name>A0ACB7RR89_HYAAI</name>
<evidence type="ECO:0000313" key="2">
    <source>
        <dbReference type="Proteomes" id="UP000821845"/>
    </source>
</evidence>